<dbReference type="InterPro" id="IPR014001">
    <property type="entry name" value="Helicase_ATP-bd"/>
</dbReference>
<evidence type="ECO:0000259" key="18">
    <source>
        <dbReference type="PROSITE" id="PS50089"/>
    </source>
</evidence>
<dbReference type="GO" id="GO:0004386">
    <property type="term" value="F:helicase activity"/>
    <property type="evidence" value="ECO:0007669"/>
    <property type="project" value="UniProtKB-KW"/>
</dbReference>
<dbReference type="PROSITE" id="PS50089">
    <property type="entry name" value="ZF_RING_2"/>
    <property type="match status" value="1"/>
</dbReference>
<feature type="region of interest" description="Disordered" evidence="17">
    <location>
        <begin position="626"/>
        <end position="665"/>
    </location>
</feature>
<accession>A0AAD8KKY3</accession>
<dbReference type="CDD" id="cd18008">
    <property type="entry name" value="DEXDc_SHPRH-like"/>
    <property type="match status" value="1"/>
</dbReference>
<evidence type="ECO:0000256" key="11">
    <source>
        <dbReference type="ARBA" id="ARBA00023015"/>
    </source>
</evidence>
<dbReference type="Pfam" id="PF00097">
    <property type="entry name" value="zf-C3HC4"/>
    <property type="match status" value="1"/>
</dbReference>
<keyword evidence="9" id="KW-0067">ATP-binding</keyword>
<keyword evidence="6" id="KW-0378">Hydrolase</keyword>
<dbReference type="GO" id="GO:0080188">
    <property type="term" value="P:gene silencing by siRNA-directed DNA methylation"/>
    <property type="evidence" value="ECO:0007669"/>
    <property type="project" value="UniProtKB-ARBA"/>
</dbReference>
<dbReference type="GO" id="GO:0008094">
    <property type="term" value="F:ATP-dependent activity, acting on DNA"/>
    <property type="evidence" value="ECO:0007669"/>
    <property type="project" value="TreeGrafter"/>
</dbReference>
<evidence type="ECO:0000256" key="5">
    <source>
        <dbReference type="ARBA" id="ARBA00022771"/>
    </source>
</evidence>
<evidence type="ECO:0000256" key="6">
    <source>
        <dbReference type="ARBA" id="ARBA00022801"/>
    </source>
</evidence>
<evidence type="ECO:0000256" key="14">
    <source>
        <dbReference type="ARBA" id="ARBA00023163"/>
    </source>
</evidence>
<evidence type="ECO:0000256" key="3">
    <source>
        <dbReference type="ARBA" id="ARBA00022723"/>
    </source>
</evidence>
<dbReference type="PANTHER" id="PTHR45626">
    <property type="entry name" value="TRANSCRIPTION TERMINATION FACTOR 2-RELATED"/>
    <property type="match status" value="1"/>
</dbReference>
<dbReference type="EMBL" id="JAUHHV010000005">
    <property type="protein sequence ID" value="KAK1424674.1"/>
    <property type="molecule type" value="Genomic_DNA"/>
</dbReference>
<comment type="subcellular location">
    <subcellularLocation>
        <location evidence="1">Nucleus</location>
    </subcellularLocation>
</comment>
<dbReference type="Pfam" id="PF00271">
    <property type="entry name" value="Helicase_C"/>
    <property type="match status" value="1"/>
</dbReference>
<dbReference type="InterPro" id="IPR018957">
    <property type="entry name" value="Znf_C3HC4_RING-type"/>
</dbReference>
<evidence type="ECO:0000256" key="8">
    <source>
        <dbReference type="ARBA" id="ARBA00022833"/>
    </source>
</evidence>
<evidence type="ECO:0000259" key="19">
    <source>
        <dbReference type="PROSITE" id="PS51192"/>
    </source>
</evidence>
<keyword evidence="12" id="KW-0238">DNA-binding</keyword>
<dbReference type="InterPro" id="IPR000330">
    <property type="entry name" value="SNF2_N"/>
</dbReference>
<dbReference type="Pfam" id="PF00176">
    <property type="entry name" value="SNF2-rel_dom"/>
    <property type="match status" value="1"/>
</dbReference>
<evidence type="ECO:0000256" key="13">
    <source>
        <dbReference type="ARBA" id="ARBA00023158"/>
    </source>
</evidence>
<dbReference type="SMART" id="SM00487">
    <property type="entry name" value="DEXDc"/>
    <property type="match status" value="1"/>
</dbReference>
<evidence type="ECO:0000256" key="1">
    <source>
        <dbReference type="ARBA" id="ARBA00004123"/>
    </source>
</evidence>
<keyword evidence="15" id="KW-0539">Nucleus</keyword>
<dbReference type="GO" id="GO:0008270">
    <property type="term" value="F:zinc ion binding"/>
    <property type="evidence" value="ECO:0007669"/>
    <property type="project" value="UniProtKB-KW"/>
</dbReference>
<feature type="region of interest" description="Disordered" evidence="17">
    <location>
        <begin position="44"/>
        <end position="100"/>
    </location>
</feature>
<dbReference type="GO" id="GO:0003677">
    <property type="term" value="F:DNA binding"/>
    <property type="evidence" value="ECO:0007669"/>
    <property type="project" value="UniProtKB-KW"/>
</dbReference>
<dbReference type="InterPro" id="IPR038718">
    <property type="entry name" value="SNF2-like_sf"/>
</dbReference>
<evidence type="ECO:0000256" key="10">
    <source>
        <dbReference type="ARBA" id="ARBA00022853"/>
    </source>
</evidence>
<name>A0AAD8KKY3_TARER</name>
<proteinExistence type="inferred from homology"/>
<dbReference type="SMART" id="SM00490">
    <property type="entry name" value="HELICc"/>
    <property type="match status" value="1"/>
</dbReference>
<dbReference type="FunFam" id="3.40.50.10810:FF:000071">
    <property type="entry name" value="SNF2 domain-containing protein / helicase domain-containing protein / zinc finger protein-like protein"/>
    <property type="match status" value="1"/>
</dbReference>
<dbReference type="InterPro" id="IPR013083">
    <property type="entry name" value="Znf_RING/FYVE/PHD"/>
</dbReference>
<feature type="compositionally biased region" description="Low complexity" evidence="17">
    <location>
        <begin position="242"/>
        <end position="253"/>
    </location>
</feature>
<evidence type="ECO:0008006" key="23">
    <source>
        <dbReference type="Google" id="ProtNLM"/>
    </source>
</evidence>
<dbReference type="InterPro" id="IPR049730">
    <property type="entry name" value="SNF2/RAD54-like_C"/>
</dbReference>
<dbReference type="SUPFAM" id="SSF52540">
    <property type="entry name" value="P-loop containing nucleoside triphosphate hydrolases"/>
    <property type="match status" value="2"/>
</dbReference>
<dbReference type="InterPro" id="IPR017907">
    <property type="entry name" value="Znf_RING_CS"/>
</dbReference>
<evidence type="ECO:0000259" key="20">
    <source>
        <dbReference type="PROSITE" id="PS51194"/>
    </source>
</evidence>
<evidence type="ECO:0000256" key="9">
    <source>
        <dbReference type="ARBA" id="ARBA00022840"/>
    </source>
</evidence>
<dbReference type="GO" id="GO:0005524">
    <property type="term" value="F:ATP binding"/>
    <property type="evidence" value="ECO:0007669"/>
    <property type="project" value="UniProtKB-KW"/>
</dbReference>
<dbReference type="Proteomes" id="UP001229421">
    <property type="component" value="Unassembled WGS sequence"/>
</dbReference>
<evidence type="ECO:0000256" key="15">
    <source>
        <dbReference type="ARBA" id="ARBA00023242"/>
    </source>
</evidence>
<evidence type="ECO:0000313" key="22">
    <source>
        <dbReference type="Proteomes" id="UP001229421"/>
    </source>
</evidence>
<comment type="caution">
    <text evidence="21">The sequence shown here is derived from an EMBL/GenBank/DDBJ whole genome shotgun (WGS) entry which is preliminary data.</text>
</comment>
<dbReference type="PROSITE" id="PS51194">
    <property type="entry name" value="HELICASE_CTER"/>
    <property type="match status" value="1"/>
</dbReference>
<feature type="compositionally biased region" description="Basic residues" evidence="17">
    <location>
        <begin position="650"/>
        <end position="665"/>
    </location>
</feature>
<dbReference type="Gene3D" id="3.30.40.10">
    <property type="entry name" value="Zinc/RING finger domain, C3HC4 (zinc finger)"/>
    <property type="match status" value="1"/>
</dbReference>
<dbReference type="InterPro" id="IPR050628">
    <property type="entry name" value="SNF2_RAD54_helicase_TF"/>
</dbReference>
<comment type="similarity">
    <text evidence="2">Belongs to the SNF2/RAD54 helicase family. RAD16 subfamily.</text>
</comment>
<dbReference type="InterPro" id="IPR027417">
    <property type="entry name" value="P-loop_NTPase"/>
</dbReference>
<dbReference type="GO" id="GO:0006281">
    <property type="term" value="P:DNA repair"/>
    <property type="evidence" value="ECO:0007669"/>
    <property type="project" value="TreeGrafter"/>
</dbReference>
<dbReference type="InterPro" id="IPR001841">
    <property type="entry name" value="Znf_RING"/>
</dbReference>
<dbReference type="GO" id="GO:0016787">
    <property type="term" value="F:hydrolase activity"/>
    <property type="evidence" value="ECO:0007669"/>
    <property type="project" value="UniProtKB-KW"/>
</dbReference>
<dbReference type="FunFam" id="3.40.50.10810:FF:000068">
    <property type="entry name" value="SNF2 domain-containing protein / helicase domain-containing protein / zinc finger protein-like protein"/>
    <property type="match status" value="1"/>
</dbReference>
<dbReference type="PROSITE" id="PS51192">
    <property type="entry name" value="HELICASE_ATP_BIND_1"/>
    <property type="match status" value="1"/>
</dbReference>
<dbReference type="Gene3D" id="3.40.50.300">
    <property type="entry name" value="P-loop containing nucleotide triphosphate hydrolases"/>
    <property type="match status" value="1"/>
</dbReference>
<evidence type="ECO:0000256" key="7">
    <source>
        <dbReference type="ARBA" id="ARBA00022806"/>
    </source>
</evidence>
<evidence type="ECO:0000256" key="12">
    <source>
        <dbReference type="ARBA" id="ARBA00023125"/>
    </source>
</evidence>
<feature type="domain" description="RING-type" evidence="18">
    <location>
        <begin position="893"/>
        <end position="932"/>
    </location>
</feature>
<dbReference type="PROSITE" id="PS00518">
    <property type="entry name" value="ZF_RING_1"/>
    <property type="match status" value="1"/>
</dbReference>
<keyword evidence="7" id="KW-0347">Helicase</keyword>
<dbReference type="Gene3D" id="3.40.50.10810">
    <property type="entry name" value="Tandem AAA-ATPase domain"/>
    <property type="match status" value="3"/>
</dbReference>
<organism evidence="21 22">
    <name type="scientific">Tagetes erecta</name>
    <name type="common">African marigold</name>
    <dbReference type="NCBI Taxonomy" id="13708"/>
    <lineage>
        <taxon>Eukaryota</taxon>
        <taxon>Viridiplantae</taxon>
        <taxon>Streptophyta</taxon>
        <taxon>Embryophyta</taxon>
        <taxon>Tracheophyta</taxon>
        <taxon>Spermatophyta</taxon>
        <taxon>Magnoliopsida</taxon>
        <taxon>eudicotyledons</taxon>
        <taxon>Gunneridae</taxon>
        <taxon>Pentapetalae</taxon>
        <taxon>asterids</taxon>
        <taxon>campanulids</taxon>
        <taxon>Asterales</taxon>
        <taxon>Asteraceae</taxon>
        <taxon>Asteroideae</taxon>
        <taxon>Heliantheae alliance</taxon>
        <taxon>Tageteae</taxon>
        <taxon>Tagetes</taxon>
    </lineage>
</organism>
<keyword evidence="4" id="KW-0547">Nucleotide-binding</keyword>
<evidence type="ECO:0000256" key="17">
    <source>
        <dbReference type="SAM" id="MobiDB-lite"/>
    </source>
</evidence>
<dbReference type="PANTHER" id="PTHR45626:SF16">
    <property type="entry name" value="ATP-DEPENDENT HELICASE ULS1"/>
    <property type="match status" value="1"/>
</dbReference>
<feature type="compositionally biased region" description="Polar residues" evidence="17">
    <location>
        <begin position="47"/>
        <end position="78"/>
    </location>
</feature>
<keyword evidence="11" id="KW-0805">Transcription regulation</keyword>
<keyword evidence="5 16" id="KW-0863">Zinc-finger</keyword>
<reference evidence="21" key="1">
    <citation type="journal article" date="2023" name="bioRxiv">
        <title>Improved chromosome-level genome assembly for marigold (Tagetes erecta).</title>
        <authorList>
            <person name="Jiang F."/>
            <person name="Yuan L."/>
            <person name="Wang S."/>
            <person name="Wang H."/>
            <person name="Xu D."/>
            <person name="Wang A."/>
            <person name="Fan W."/>
        </authorList>
    </citation>
    <scope>NUCLEOTIDE SEQUENCE</scope>
    <source>
        <strain evidence="21">WSJ</strain>
        <tissue evidence="21">Leaf</tissue>
    </source>
</reference>
<dbReference type="SMART" id="SM00184">
    <property type="entry name" value="RING"/>
    <property type="match status" value="1"/>
</dbReference>
<feature type="domain" description="Helicase C-terminal" evidence="20">
    <location>
        <begin position="1009"/>
        <end position="1168"/>
    </location>
</feature>
<evidence type="ECO:0000313" key="21">
    <source>
        <dbReference type="EMBL" id="KAK1424674.1"/>
    </source>
</evidence>
<keyword evidence="13" id="KW-0943">RNA-mediated gene silencing</keyword>
<feature type="region of interest" description="Disordered" evidence="17">
    <location>
        <begin position="242"/>
        <end position="262"/>
    </location>
</feature>
<dbReference type="InterPro" id="IPR001650">
    <property type="entry name" value="Helicase_C-like"/>
</dbReference>
<feature type="domain" description="Helicase ATP-binding" evidence="19">
    <location>
        <begin position="474"/>
        <end position="739"/>
    </location>
</feature>
<keyword evidence="8" id="KW-0862">Zinc</keyword>
<evidence type="ECO:0000256" key="16">
    <source>
        <dbReference type="PROSITE-ProRule" id="PRU00175"/>
    </source>
</evidence>
<evidence type="ECO:0000256" key="2">
    <source>
        <dbReference type="ARBA" id="ARBA00008438"/>
    </source>
</evidence>
<keyword evidence="14" id="KW-0804">Transcription</keyword>
<keyword evidence="3" id="KW-0479">Metal-binding</keyword>
<dbReference type="AlphaFoldDB" id="A0AAD8KKY3"/>
<dbReference type="CDD" id="cd18793">
    <property type="entry name" value="SF2_C_SNF"/>
    <property type="match status" value="1"/>
</dbReference>
<protein>
    <recommendedName>
        <fullName evidence="23">Helicase-like transcription factor CHR28</fullName>
    </recommendedName>
</protein>
<keyword evidence="10" id="KW-0156">Chromatin regulator</keyword>
<evidence type="ECO:0000256" key="4">
    <source>
        <dbReference type="ARBA" id="ARBA00022741"/>
    </source>
</evidence>
<dbReference type="GO" id="GO:0005634">
    <property type="term" value="C:nucleus"/>
    <property type="evidence" value="ECO:0007669"/>
    <property type="project" value="UniProtKB-SubCell"/>
</dbReference>
<gene>
    <name evidence="21" type="ORF">QVD17_20008</name>
</gene>
<sequence length="1173" mass="130310">MMANVGSSYGWKFDGDDDDDGFVADDGALSMDMDSFMSILEERLPDDSSQSGLADRSLSTVPYDESASQVGPNECSQTLDDHAEASASRTVCSSGSPDCERQTVSHVTTKVEPLPDVSSAHLYTWTPGDWTVPVPPFSSSRHYDSREDFSSSSHHDIMEPNFERATGSGTFGISDGNFDLNLMDESGMSDDIYSDVLYNMDDKSSIQYDMDINGPSYSGPQSVIYNNGMLFDGKITSGSSTFLPSSESSTETPAKFSTNGSQYPSMLPNKRQIISIMDGTSDVSIEKKCDIADVFTDKSSLPSFYGVHNSHHFNNIRNIPVPPSQSYVHHDVSIKKQHVSIKEETESKYAAFTNMGSMSSNVSQQAFGENVTYIDLDDPDICILEDMSGTPRKQSPVLGKSPVNVPLRSPIGVPPVHAGYNHARIKANDEHIVYRAALQDLSQPKSEAYAPDGSLEVPLLRHQRIALSWMVQKETKSMHCFGGILADDQGLGKTISTISLILKERSPSSSINTAEVEKIKAETFNLDDDDDDDDVIERNKSEQASNTCVMESNAQIRPAAGTLVVCPTSVLRQWNDELHNKVSNKARLSVLIYHGPNRTKDPCELAKYDVVLTTYAIVSMEVPKQPLVDEDDDETRRRSEFSPAGLSSGNKRKNPSSKGSKKGKKRFDSELFESLARPLAKVRWFRVVLDEAQSIKNHRTQVARACWGLKAKRRWCLSGTPIQNAIDDLYSYFRFLRYDPYAVYKSFCSTIKSPIQRNPATGYKKLQAVLKTIMLRRTKATLLDGEPIISLPPKTINLKKVDFTPEERDFYCRLESESRAQFQEYAAAGTVNKNYVNILLMLLRLRQACDHPLLVKGCKSSSEWKSSLEKAKKLPPEKRIRLLNCLEASLAICSICNDPPEDAVVTLCEHVFCNQCILEHLSSDDSQCPSSKCKVILNTSSIFSKMTLKSAIDDEATEFSGLVKPEINDPCSSSWTSNIVASEALDSSKIKAAVDALESIVKPREIEVDGDNNVKVVREKAIVFSQWTRMLDLLEACLNKSSINYRRLDGTMSIAARDKAVRDFNTLPEVSVMIMSLKAASLGLNMVAACHVLLLDLWWNPTTEDQAVDRAHRIGQTRPVSVLRLTVKDTVEDRILALQQKKREMVASAFGEDESGSRQTRLTVDDLKYLFQS</sequence>
<dbReference type="SUPFAM" id="SSF57850">
    <property type="entry name" value="RING/U-box"/>
    <property type="match status" value="1"/>
</dbReference>
<feature type="compositionally biased region" description="Polar residues" evidence="17">
    <location>
        <begin position="87"/>
        <end position="97"/>
    </location>
</feature>
<keyword evidence="22" id="KW-1185">Reference proteome</keyword>